<evidence type="ECO:0000313" key="8">
    <source>
        <dbReference type="EMBL" id="KAH9832400.1"/>
    </source>
</evidence>
<feature type="transmembrane region" description="Helical" evidence="6">
    <location>
        <begin position="433"/>
        <end position="451"/>
    </location>
</feature>
<keyword evidence="2 6" id="KW-0812">Transmembrane</keyword>
<accession>A0A9W7W3S9</accession>
<proteinExistence type="predicted"/>
<dbReference type="GO" id="GO:0016020">
    <property type="term" value="C:membrane"/>
    <property type="evidence" value="ECO:0007669"/>
    <property type="project" value="UniProtKB-SubCell"/>
</dbReference>
<sequence length="591" mass="63987">MDRPIDAQPPVLPPIDILFDATTTTLASTNTRPSDCPNCPEVVDSPDASTSASDSICSISLEKMVQDRSNIFADEPVHVPCRVRKQLSDQGFDVDSYGVVRWRPEARTHPRQWPLKRKAYVSALICFLEFFMTMVSNTGSSVSMYAMPQLGVGNELAVFCFVTVYLLGQALGGSIFPPIAEAFGGRMIYVSTTFGFALACFVTAVSGSLWSIVAGRFFAGFFAAVPCVVAAGSIENMWDVRARIFLIHGWIASAVLGLASGPAIGTYISTSRLGWAWVYGLASIITAIASLLCFGMHESRPSLVLQQSVRSISKKTSFDSLSTASEESLPTLAVFARTSLWQPLRLFLTEPIVFLVSIMGATVYAVIYMFSEALSLVYVSGEHSYGWSAQQGSLVFFAIGIGAVFSLLPRFYDIKVANKRRSQNAHIEPEDKLFGFYVAAPVLAAGLWWFACSIPPLINGVSAWVSIASLLLIGYGVVEFDNVLSGYLTDTYASFAASANAPMSFLRAILSGVFPLFGRQFFMKFGSNNAVFVLAAIATAFCGVAGLFRIYGRQIRRHSSFAEKTWLSAQTCGHGLVTGLDVEAAAGHGPW</sequence>
<evidence type="ECO:0000256" key="1">
    <source>
        <dbReference type="ARBA" id="ARBA00004141"/>
    </source>
</evidence>
<dbReference type="Proteomes" id="UP001138500">
    <property type="component" value="Unassembled WGS sequence"/>
</dbReference>
<dbReference type="OrthoDB" id="5410178at2759"/>
<feature type="transmembrane region" description="Helical" evidence="6">
    <location>
        <begin position="213"/>
        <end position="232"/>
    </location>
</feature>
<dbReference type="EMBL" id="RIBY02001113">
    <property type="protein sequence ID" value="KAH9832400.1"/>
    <property type="molecule type" value="Genomic_DNA"/>
</dbReference>
<dbReference type="Gene3D" id="1.20.1250.20">
    <property type="entry name" value="MFS general substrate transporter like domains"/>
    <property type="match status" value="1"/>
</dbReference>
<dbReference type="InterPro" id="IPR020846">
    <property type="entry name" value="MFS_dom"/>
</dbReference>
<protein>
    <submittedName>
        <fullName evidence="8">MFS multidrug transporter</fullName>
    </submittedName>
</protein>
<evidence type="ECO:0000256" key="6">
    <source>
        <dbReference type="SAM" id="Phobius"/>
    </source>
</evidence>
<feature type="transmembrane region" description="Helical" evidence="6">
    <location>
        <begin position="457"/>
        <end position="478"/>
    </location>
</feature>
<feature type="transmembrane region" description="Helical" evidence="6">
    <location>
        <begin position="530"/>
        <end position="551"/>
    </location>
</feature>
<dbReference type="Pfam" id="PF07690">
    <property type="entry name" value="MFS_1"/>
    <property type="match status" value="1"/>
</dbReference>
<keyword evidence="4 6" id="KW-0472">Membrane</keyword>
<gene>
    <name evidence="8" type="ORF">Tdes44962_MAKER02063</name>
</gene>
<feature type="transmembrane region" description="Helical" evidence="6">
    <location>
        <begin position="490"/>
        <end position="510"/>
    </location>
</feature>
<reference evidence="8 9" key="1">
    <citation type="journal article" date="2018" name="IMA Fungus">
        <title>IMA Genome-F 10: Nine draft genome sequences of Claviceps purpurea s.lat., including C. arundinis, C. humidiphila, and C. cf. spartinae, pseudomolecules for the pitch canker pathogen Fusarium circinatum, draft genome of Davidsoniella eucalypti, Grosmannia galeiformis, Quambalaria eucalypti, and Teratosphaeria destructans.</title>
        <authorList>
            <person name="Wingfield B.D."/>
            <person name="Liu M."/>
            <person name="Nguyen H.D."/>
            <person name="Lane F.A."/>
            <person name="Morgan S.W."/>
            <person name="De Vos L."/>
            <person name="Wilken P.M."/>
            <person name="Duong T.A."/>
            <person name="Aylward J."/>
            <person name="Coetzee M.P."/>
            <person name="Dadej K."/>
            <person name="De Beer Z.W."/>
            <person name="Findlay W."/>
            <person name="Havenga M."/>
            <person name="Kolarik M."/>
            <person name="Menzies J.G."/>
            <person name="Naidoo K."/>
            <person name="Pochopski O."/>
            <person name="Shoukouhi P."/>
            <person name="Santana Q.C."/>
            <person name="Seifert K.A."/>
            <person name="Soal N."/>
            <person name="Steenkamp E.T."/>
            <person name="Tatham C.T."/>
            <person name="van der Nest M.A."/>
            <person name="Wingfield M.J."/>
        </authorList>
    </citation>
    <scope>NUCLEOTIDE SEQUENCE [LARGE SCALE GENOMIC DNA]</scope>
    <source>
        <strain evidence="8">CMW44962</strain>
    </source>
</reference>
<organism evidence="8 9">
    <name type="scientific">Teratosphaeria destructans</name>
    <dbReference type="NCBI Taxonomy" id="418781"/>
    <lineage>
        <taxon>Eukaryota</taxon>
        <taxon>Fungi</taxon>
        <taxon>Dikarya</taxon>
        <taxon>Ascomycota</taxon>
        <taxon>Pezizomycotina</taxon>
        <taxon>Dothideomycetes</taxon>
        <taxon>Dothideomycetidae</taxon>
        <taxon>Mycosphaerellales</taxon>
        <taxon>Teratosphaeriaceae</taxon>
        <taxon>Teratosphaeria</taxon>
    </lineage>
</organism>
<feature type="transmembrane region" description="Helical" evidence="6">
    <location>
        <begin position="352"/>
        <end position="371"/>
    </location>
</feature>
<evidence type="ECO:0000256" key="2">
    <source>
        <dbReference type="ARBA" id="ARBA00022692"/>
    </source>
</evidence>
<evidence type="ECO:0000256" key="3">
    <source>
        <dbReference type="ARBA" id="ARBA00022989"/>
    </source>
</evidence>
<dbReference type="SUPFAM" id="SSF103473">
    <property type="entry name" value="MFS general substrate transporter"/>
    <property type="match status" value="1"/>
</dbReference>
<feature type="transmembrane region" description="Helical" evidence="6">
    <location>
        <begin position="119"/>
        <end position="136"/>
    </location>
</feature>
<evidence type="ECO:0000256" key="5">
    <source>
        <dbReference type="SAM" id="MobiDB-lite"/>
    </source>
</evidence>
<reference evidence="8 9" key="2">
    <citation type="journal article" date="2021" name="Curr. Genet.">
        <title>Genetic response to nitrogen starvation in the aggressive Eucalyptus foliar pathogen Teratosphaeria destructans.</title>
        <authorList>
            <person name="Havenga M."/>
            <person name="Wingfield B.D."/>
            <person name="Wingfield M.J."/>
            <person name="Dreyer L.L."/>
            <person name="Roets F."/>
            <person name="Aylward J."/>
        </authorList>
    </citation>
    <scope>NUCLEOTIDE SEQUENCE [LARGE SCALE GENOMIC DNA]</scope>
    <source>
        <strain evidence="8">CMW44962</strain>
    </source>
</reference>
<feature type="region of interest" description="Disordered" evidence="5">
    <location>
        <begin position="28"/>
        <end position="51"/>
    </location>
</feature>
<name>A0A9W7W3S9_9PEZI</name>
<dbReference type="PANTHER" id="PTHR23502:SF157">
    <property type="entry name" value="MAJOR FACILITATOR SUPERFAMILY (MFS) PROFILE DOMAIN-CONTAINING PROTEIN-RELATED"/>
    <property type="match status" value="1"/>
</dbReference>
<keyword evidence="3 6" id="KW-1133">Transmembrane helix</keyword>
<feature type="transmembrane region" description="Helical" evidence="6">
    <location>
        <begin position="391"/>
        <end position="412"/>
    </location>
</feature>
<comment type="caution">
    <text evidence="8">The sequence shown here is derived from an EMBL/GenBank/DDBJ whole genome shotgun (WGS) entry which is preliminary data.</text>
</comment>
<dbReference type="InterPro" id="IPR036259">
    <property type="entry name" value="MFS_trans_sf"/>
</dbReference>
<feature type="transmembrane region" description="Helical" evidence="6">
    <location>
        <begin position="156"/>
        <end position="176"/>
    </location>
</feature>
<evidence type="ECO:0000256" key="4">
    <source>
        <dbReference type="ARBA" id="ARBA00023136"/>
    </source>
</evidence>
<dbReference type="PROSITE" id="PS50850">
    <property type="entry name" value="MFS"/>
    <property type="match status" value="1"/>
</dbReference>
<evidence type="ECO:0000313" key="9">
    <source>
        <dbReference type="Proteomes" id="UP001138500"/>
    </source>
</evidence>
<feature type="transmembrane region" description="Helical" evidence="6">
    <location>
        <begin position="244"/>
        <end position="268"/>
    </location>
</feature>
<feature type="domain" description="Major facilitator superfamily (MFS) profile" evidence="7">
    <location>
        <begin position="118"/>
        <end position="554"/>
    </location>
</feature>
<feature type="transmembrane region" description="Helical" evidence="6">
    <location>
        <begin position="274"/>
        <end position="294"/>
    </location>
</feature>
<dbReference type="PANTHER" id="PTHR23502">
    <property type="entry name" value="MAJOR FACILITATOR SUPERFAMILY"/>
    <property type="match status" value="1"/>
</dbReference>
<dbReference type="AlphaFoldDB" id="A0A9W7W3S9"/>
<feature type="transmembrane region" description="Helical" evidence="6">
    <location>
        <begin position="188"/>
        <end position="207"/>
    </location>
</feature>
<comment type="subcellular location">
    <subcellularLocation>
        <location evidence="1">Membrane</location>
        <topology evidence="1">Multi-pass membrane protein</topology>
    </subcellularLocation>
</comment>
<dbReference type="GO" id="GO:0022857">
    <property type="term" value="F:transmembrane transporter activity"/>
    <property type="evidence" value="ECO:0007669"/>
    <property type="project" value="InterPro"/>
</dbReference>
<keyword evidence="9" id="KW-1185">Reference proteome</keyword>
<dbReference type="InterPro" id="IPR011701">
    <property type="entry name" value="MFS"/>
</dbReference>
<evidence type="ECO:0000259" key="7">
    <source>
        <dbReference type="PROSITE" id="PS50850"/>
    </source>
</evidence>